<dbReference type="AlphaFoldDB" id="A0ABD7LCW9"/>
<dbReference type="InterPro" id="IPR036779">
    <property type="entry name" value="LysM_dom_sf"/>
</dbReference>
<dbReference type="EMBL" id="FKJW01000005">
    <property type="protein sequence ID" value="SAK01194.1"/>
    <property type="molecule type" value="Genomic_DNA"/>
</dbReference>
<dbReference type="InterPro" id="IPR038440">
    <property type="entry name" value="FimV_C_sf"/>
</dbReference>
<feature type="compositionally biased region" description="Pro residues" evidence="1">
    <location>
        <begin position="297"/>
        <end position="309"/>
    </location>
</feature>
<feature type="compositionally biased region" description="Basic and acidic residues" evidence="1">
    <location>
        <begin position="448"/>
        <end position="464"/>
    </location>
</feature>
<feature type="compositionally biased region" description="Low complexity" evidence="1">
    <location>
        <begin position="389"/>
        <end position="403"/>
    </location>
</feature>
<keyword evidence="3" id="KW-0812">Transmembrane</keyword>
<keyword evidence="3" id="KW-0472">Membrane</keyword>
<dbReference type="NCBIfam" id="TIGR03504">
    <property type="entry name" value="FimV_Cterm"/>
    <property type="match status" value="1"/>
</dbReference>
<feature type="region of interest" description="Disordered" evidence="1">
    <location>
        <begin position="602"/>
        <end position="621"/>
    </location>
</feature>
<proteinExistence type="predicted"/>
<feature type="region of interest" description="Disordered" evidence="1">
    <location>
        <begin position="388"/>
        <end position="414"/>
    </location>
</feature>
<gene>
    <name evidence="3" type="ORF">UA18_05030</name>
</gene>
<dbReference type="InterPro" id="IPR020011">
    <property type="entry name" value="FimV_C"/>
</dbReference>
<feature type="compositionally biased region" description="Basic and acidic residues" evidence="1">
    <location>
        <begin position="483"/>
        <end position="499"/>
    </location>
</feature>
<feature type="region of interest" description="Disordered" evidence="1">
    <location>
        <begin position="214"/>
        <end position="265"/>
    </location>
</feature>
<feature type="compositionally biased region" description="Low complexity" evidence="1">
    <location>
        <begin position="310"/>
        <end position="320"/>
    </location>
</feature>
<name>A0ABD7LCW9_9BURK</name>
<dbReference type="CDD" id="cd00118">
    <property type="entry name" value="LysM"/>
    <property type="match status" value="1"/>
</dbReference>
<dbReference type="InterPro" id="IPR018392">
    <property type="entry name" value="LysM"/>
</dbReference>
<feature type="chain" id="PRO_5044801944" evidence="2">
    <location>
        <begin position="35"/>
        <end position="761"/>
    </location>
</feature>
<accession>A0ABD7LCW9</accession>
<dbReference type="RefSeq" id="WP_088927140.1">
    <property type="nucleotide sequence ID" value="NZ_CADFGW010000001.1"/>
</dbReference>
<feature type="region of interest" description="Disordered" evidence="1">
    <location>
        <begin position="289"/>
        <end position="320"/>
    </location>
</feature>
<sequence length="761" mass="74937">MSRISLFPRRSRLSRAVCGALAVLALGAAASTWAAGTGDAPAPAVASGNPAPLTVTVQPGQSLNDIAIAATQSHDPAVLARAGRALFDANPQAFMKRDPSRLKVGATLTVPALDASGAAVAAGASAPAAASAAASAAAASSAAAAAQHAASAAHGASAPAAAAPIQHPAASGVAHGASAPVGASFVAPSSDAAAARGASAADTASAAAAAAGASGPHMWSGTIQPAPSSASDATAQSSQYVPPTSGAHAPAGAAPAAAASQPRPSSLQQLLALKNRVLMELQKHGIGKPAATTAPVAPAPTAPVTPPAPDDAGASSAAAASGADAASGTAASAVSAPSVQASAPVVATPPANRGEPIDWRPAALAGAAVVVLAGGLVWRKRRKHRHAEAVAAGSADDASPSAEQALPIEPETPVSRDVVSDVNFAAVASAAAEAIAPTNEVASTPEAAKPEASNREASNREAAKPEATNLEAANPEASSLEASNREASNREAANREAANREPTSSEATNREAAEPQASSLEAANPEPKNPLDDRPQPSSSTLEPVHPTDGAPLPHDAKPAFDAEPTAPLASSVPVADAAASSSTDPQHAALMQNAITALGSLDMPLPPRAAGETPSSSDDAEATHIATNGQAAPRPPVGANDTSTEHRADHEDELEWDDDAPHADTSARPAALSPLGGAQFGALNLDFDLDLPSAPGAELPALTPEELARIARNKLDLAAEYVELGDLSGARTLLQEVVDANDAATRDDARAMLAKLSEDA</sequence>
<feature type="region of interest" description="Disordered" evidence="1">
    <location>
        <begin position="436"/>
        <end position="587"/>
    </location>
</feature>
<protein>
    <submittedName>
        <fullName evidence="3">Transmembrane protein</fullName>
    </submittedName>
</protein>
<dbReference type="Proteomes" id="UP000196218">
    <property type="component" value="Unassembled WGS sequence"/>
</dbReference>
<dbReference type="Gene3D" id="3.10.350.10">
    <property type="entry name" value="LysM domain"/>
    <property type="match status" value="1"/>
</dbReference>
<feature type="compositionally biased region" description="Low complexity" evidence="1">
    <location>
        <begin position="224"/>
        <end position="265"/>
    </location>
</feature>
<evidence type="ECO:0000313" key="3">
    <source>
        <dbReference type="EMBL" id="SAK01194.1"/>
    </source>
</evidence>
<feature type="signal peptide" evidence="2">
    <location>
        <begin position="1"/>
        <end position="34"/>
    </location>
</feature>
<evidence type="ECO:0000256" key="2">
    <source>
        <dbReference type="SAM" id="SignalP"/>
    </source>
</evidence>
<organism evidence="3 4">
    <name type="scientific">Burkholderia multivorans</name>
    <dbReference type="NCBI Taxonomy" id="87883"/>
    <lineage>
        <taxon>Bacteria</taxon>
        <taxon>Pseudomonadati</taxon>
        <taxon>Pseudomonadota</taxon>
        <taxon>Betaproteobacteria</taxon>
        <taxon>Burkholderiales</taxon>
        <taxon>Burkholderiaceae</taxon>
        <taxon>Burkholderia</taxon>
        <taxon>Burkholderia cepacia complex</taxon>
    </lineage>
</organism>
<feature type="compositionally biased region" description="Low complexity" evidence="1">
    <location>
        <begin position="567"/>
        <end position="583"/>
    </location>
</feature>
<comment type="caution">
    <text evidence="3">The sequence shown here is derived from an EMBL/GenBank/DDBJ whole genome shotgun (WGS) entry which is preliminary data.</text>
</comment>
<feature type="region of interest" description="Disordered" evidence="1">
    <location>
        <begin position="627"/>
        <end position="672"/>
    </location>
</feature>
<evidence type="ECO:0000313" key="4">
    <source>
        <dbReference type="Proteomes" id="UP000196218"/>
    </source>
</evidence>
<evidence type="ECO:0000256" key="1">
    <source>
        <dbReference type="SAM" id="MobiDB-lite"/>
    </source>
</evidence>
<keyword evidence="2" id="KW-0732">Signal</keyword>
<dbReference type="Gene3D" id="1.20.58.2200">
    <property type="match status" value="1"/>
</dbReference>
<reference evidence="3 4" key="1">
    <citation type="submission" date="2016-04" db="EMBL/GenBank/DDBJ databases">
        <authorList>
            <person name="Peeters C."/>
        </authorList>
    </citation>
    <scope>NUCLEOTIDE SEQUENCE [LARGE SCALE GENOMIC DNA]</scope>
    <source>
        <strain evidence="3">LMG 29311</strain>
    </source>
</reference>